<sequence length="144" mass="16593">METIIDASLNTNTNTNTNVGALSRDDLIQVVKEWIKIDNELTKLKSEVKLRNDKRKKVTEKIVNHMKHHALDGVAINNGSLVYKQRKTKKPITGKYLLTQLEKFYADKPEVAKDVAKHLLDNREQVIKEDITRKMNKVEELVSK</sequence>
<proteinExistence type="predicted"/>
<dbReference type="AlphaFoldDB" id="A0A6C0ISF6"/>
<protein>
    <submittedName>
        <fullName evidence="1">Uncharacterized protein</fullName>
    </submittedName>
</protein>
<dbReference type="Pfam" id="PF19064">
    <property type="entry name" value="DUF5760"/>
    <property type="match status" value="1"/>
</dbReference>
<organism evidence="1">
    <name type="scientific">viral metagenome</name>
    <dbReference type="NCBI Taxonomy" id="1070528"/>
    <lineage>
        <taxon>unclassified sequences</taxon>
        <taxon>metagenomes</taxon>
        <taxon>organismal metagenomes</taxon>
    </lineage>
</organism>
<reference evidence="1" key="1">
    <citation type="journal article" date="2020" name="Nature">
        <title>Giant virus diversity and host interactions through global metagenomics.</title>
        <authorList>
            <person name="Schulz F."/>
            <person name="Roux S."/>
            <person name="Paez-Espino D."/>
            <person name="Jungbluth S."/>
            <person name="Walsh D.A."/>
            <person name="Denef V.J."/>
            <person name="McMahon K.D."/>
            <person name="Konstantinidis K.T."/>
            <person name="Eloe-Fadrosh E.A."/>
            <person name="Kyrpides N.C."/>
            <person name="Woyke T."/>
        </authorList>
    </citation>
    <scope>NUCLEOTIDE SEQUENCE</scope>
    <source>
        <strain evidence="1">GVMAG-M-3300024301-20</strain>
    </source>
</reference>
<accession>A0A6C0ISF6</accession>
<name>A0A6C0ISF6_9ZZZZ</name>
<dbReference type="InterPro" id="IPR043918">
    <property type="entry name" value="DUF5760"/>
</dbReference>
<dbReference type="EMBL" id="MN740248">
    <property type="protein sequence ID" value="QHT95952.1"/>
    <property type="molecule type" value="Genomic_DNA"/>
</dbReference>
<evidence type="ECO:0000313" key="1">
    <source>
        <dbReference type="EMBL" id="QHT95952.1"/>
    </source>
</evidence>